<evidence type="ECO:0000256" key="9">
    <source>
        <dbReference type="SAM" id="MobiDB-lite"/>
    </source>
</evidence>
<dbReference type="Gene3D" id="3.30.565.10">
    <property type="entry name" value="Histidine kinase-like ATPase, C-terminal domain"/>
    <property type="match status" value="1"/>
</dbReference>
<dbReference type="Gene3D" id="1.20.120.160">
    <property type="entry name" value="HPT domain"/>
    <property type="match status" value="1"/>
</dbReference>
<dbReference type="InterPro" id="IPR036890">
    <property type="entry name" value="HATPase_C_sf"/>
</dbReference>
<evidence type="ECO:0000259" key="10">
    <source>
        <dbReference type="PROSITE" id="PS50110"/>
    </source>
</evidence>
<dbReference type="InterPro" id="IPR001789">
    <property type="entry name" value="Sig_transdc_resp-reg_receiver"/>
</dbReference>
<dbReference type="EMBL" id="BSRI01000002">
    <property type="protein sequence ID" value="GLV58245.1"/>
    <property type="molecule type" value="Genomic_DNA"/>
</dbReference>
<dbReference type="RefSeq" id="WP_338254396.1">
    <property type="nucleotide sequence ID" value="NZ_BSRI01000002.1"/>
</dbReference>
<feature type="modified residue" description="4-aspartylphosphate" evidence="7">
    <location>
        <position position="743"/>
    </location>
</feature>
<keyword evidence="3 7" id="KW-0597">Phosphoprotein</keyword>
<proteinExistence type="predicted"/>
<evidence type="ECO:0000256" key="1">
    <source>
        <dbReference type="ARBA" id="ARBA00000085"/>
    </source>
</evidence>
<dbReference type="Gene3D" id="3.40.50.2300">
    <property type="match status" value="1"/>
</dbReference>
<dbReference type="SMART" id="SM00448">
    <property type="entry name" value="REC"/>
    <property type="match status" value="1"/>
</dbReference>
<evidence type="ECO:0000313" key="13">
    <source>
        <dbReference type="Proteomes" id="UP001344906"/>
    </source>
</evidence>
<dbReference type="InterPro" id="IPR008207">
    <property type="entry name" value="Sig_transdc_His_kin_Hpt_dom"/>
</dbReference>
<feature type="modified residue" description="Phosphohistidine" evidence="6">
    <location>
        <position position="97"/>
    </location>
</feature>
<dbReference type="InterPro" id="IPR036061">
    <property type="entry name" value="CheW-like_dom_sf"/>
</dbReference>
<dbReference type="PROSITE" id="PS50894">
    <property type="entry name" value="HPT"/>
    <property type="match status" value="1"/>
</dbReference>
<dbReference type="Pfam" id="PF01627">
    <property type="entry name" value="Hpt"/>
    <property type="match status" value="1"/>
</dbReference>
<evidence type="ECO:0000256" key="3">
    <source>
        <dbReference type="ARBA" id="ARBA00022553"/>
    </source>
</evidence>
<evidence type="ECO:0000256" key="2">
    <source>
        <dbReference type="ARBA" id="ARBA00012438"/>
    </source>
</evidence>
<dbReference type="SUPFAM" id="SSF47226">
    <property type="entry name" value="Histidine-containing phosphotransfer domain, HPT domain"/>
    <property type="match status" value="1"/>
</dbReference>
<dbReference type="Pfam" id="PF01584">
    <property type="entry name" value="CheW"/>
    <property type="match status" value="1"/>
</dbReference>
<evidence type="ECO:0000256" key="7">
    <source>
        <dbReference type="PROSITE-ProRule" id="PRU00169"/>
    </source>
</evidence>
<protein>
    <recommendedName>
        <fullName evidence="2">histidine kinase</fullName>
        <ecNumber evidence="2">2.7.13.3</ecNumber>
    </recommendedName>
</protein>
<feature type="domain" description="Response regulatory" evidence="10">
    <location>
        <begin position="694"/>
        <end position="810"/>
    </location>
</feature>
<keyword evidence="8" id="KW-0175">Coiled coil</keyword>
<keyword evidence="5" id="KW-0418">Kinase</keyword>
<evidence type="ECO:0000256" key="6">
    <source>
        <dbReference type="PROSITE-ProRule" id="PRU00110"/>
    </source>
</evidence>
<dbReference type="Pfam" id="PF00072">
    <property type="entry name" value="Response_reg"/>
    <property type="match status" value="1"/>
</dbReference>
<accession>A0ABQ6FVG9</accession>
<sequence length="825" mass="91905">MSEEFSFEENELTTEDLAVLKAFDAIESWPTKDGKDGDSADDEHQKESAAEDEAEMLVIFLEEATEDIARMSQAARQLTQEKQFAATRFRVFQRAGHKLRGTAAAVGYLIMSTAAEHIEIIAEQVLNEKIKPDTGLEAITQAISVLEGCQSYLAEEGQEPDKPELITALEATYQRLGIVLTGVPPNNTAALPAQQEDISNKVTIPLELTGAFQSIIDQAPIAQPAGQFEAAYQPVESYPLFVHIENRRFEKLLHHTGQLIEMHAELESAQRDVKAALQAQQAAQNRLIQLEQSFTNVIRQKPTTQVQDETSSSLIARILSDTYQERPHSRRYRSRPPAQPLSAEESWDELDLEHYSEQDLLLQELREAINQVTVCSARVNTASTALQIVQQEYMARATVVRDDTQVMRLTPLSTLVPRLRTVIAASALAQQYKVEFDVSGDALEIDQEILETLSPPLLHMLQTCISDTSVIQGEQTETYHIWLHAHARGNDITLEIGFSMPVLGGTLEILRRPLQRLNGTINLQRNSSGGVSFHLALPRSRGTVRCLLVGCGEQQFIVPMTQVQRVSLHKQEQLDQSYRLKDLLTLSGEEASASPENEARPILIIQSASNKVVGIVVDEILSEQDLTVKPLPSYLRRPGIAESAITGQGNTLLMLDPGELIRNYLQRVTPRNGQRSGSTNGGDDQQKKNNRTPKVLVADDSAYLRQAVLHTLKQGKYEIFEARDGMETIEQLLENTPDIVLLDIEMPNLNGYDVLNIMREYPELAHVKTIMLTSRTSDKHIQRAQELGALAYLVKPCPQTTLLNTIKSLLGENTGKQARARSQKS</sequence>
<dbReference type="InterPro" id="IPR002545">
    <property type="entry name" value="CheW-lke_dom"/>
</dbReference>
<feature type="region of interest" description="Disordered" evidence="9">
    <location>
        <begin position="668"/>
        <end position="693"/>
    </location>
</feature>
<dbReference type="Gene3D" id="2.30.30.40">
    <property type="entry name" value="SH3 Domains"/>
    <property type="match status" value="1"/>
</dbReference>
<feature type="compositionally biased region" description="Basic and acidic residues" evidence="9">
    <location>
        <begin position="30"/>
        <end position="49"/>
    </location>
</feature>
<reference evidence="12 13" key="1">
    <citation type="submission" date="2023-02" db="EMBL/GenBank/DDBJ databases">
        <title>Dictyobacter halimunensis sp. nov., a new member of the class Ktedonobacteria from forest soil in a geothermal area.</title>
        <authorList>
            <person name="Rachmania M.K."/>
            <person name="Ningsih F."/>
            <person name="Sakai Y."/>
            <person name="Yabe S."/>
            <person name="Yokota A."/>
            <person name="Sjamsuridzal W."/>
        </authorList>
    </citation>
    <scope>NUCLEOTIDE SEQUENCE [LARGE SCALE GENOMIC DNA]</scope>
    <source>
        <strain evidence="12 13">S3.2.2.5</strain>
    </source>
</reference>
<evidence type="ECO:0000259" key="11">
    <source>
        <dbReference type="PROSITE" id="PS50894"/>
    </source>
</evidence>
<keyword evidence="4" id="KW-0808">Transferase</keyword>
<dbReference type="EC" id="2.7.13.3" evidence="2"/>
<feature type="domain" description="HPt" evidence="11">
    <location>
        <begin position="49"/>
        <end position="156"/>
    </location>
</feature>
<dbReference type="SUPFAM" id="SSF50341">
    <property type="entry name" value="CheW-like"/>
    <property type="match status" value="1"/>
</dbReference>
<feature type="coiled-coil region" evidence="8">
    <location>
        <begin position="259"/>
        <end position="293"/>
    </location>
</feature>
<dbReference type="SMART" id="SM00260">
    <property type="entry name" value="CheW"/>
    <property type="match status" value="1"/>
</dbReference>
<dbReference type="InterPro" id="IPR011006">
    <property type="entry name" value="CheY-like_superfamily"/>
</dbReference>
<dbReference type="PANTHER" id="PTHR43395:SF8">
    <property type="entry name" value="HISTIDINE KINASE"/>
    <property type="match status" value="1"/>
</dbReference>
<comment type="catalytic activity">
    <reaction evidence="1">
        <text>ATP + protein L-histidine = ADP + protein N-phospho-L-histidine.</text>
        <dbReference type="EC" id="2.7.13.3"/>
    </reaction>
</comment>
<comment type="caution">
    <text evidence="12">The sequence shown here is derived from an EMBL/GenBank/DDBJ whole genome shotgun (WGS) entry which is preliminary data.</text>
</comment>
<dbReference type="Proteomes" id="UP001344906">
    <property type="component" value="Unassembled WGS sequence"/>
</dbReference>
<feature type="region of interest" description="Disordered" evidence="9">
    <location>
        <begin position="29"/>
        <end position="52"/>
    </location>
</feature>
<feature type="region of interest" description="Disordered" evidence="9">
    <location>
        <begin position="325"/>
        <end position="345"/>
    </location>
</feature>
<feature type="compositionally biased region" description="Polar residues" evidence="9">
    <location>
        <begin position="669"/>
        <end position="683"/>
    </location>
</feature>
<evidence type="ECO:0000256" key="4">
    <source>
        <dbReference type="ARBA" id="ARBA00022679"/>
    </source>
</evidence>
<name>A0ABQ6FVG9_9CHLR</name>
<dbReference type="InterPro" id="IPR036641">
    <property type="entry name" value="HPT_dom_sf"/>
</dbReference>
<dbReference type="PROSITE" id="PS50110">
    <property type="entry name" value="RESPONSE_REGULATORY"/>
    <property type="match status" value="1"/>
</dbReference>
<keyword evidence="13" id="KW-1185">Reference proteome</keyword>
<dbReference type="CDD" id="cd00156">
    <property type="entry name" value="REC"/>
    <property type="match status" value="1"/>
</dbReference>
<gene>
    <name evidence="12" type="ORF">KDH_50780</name>
</gene>
<dbReference type="SUPFAM" id="SSF52172">
    <property type="entry name" value="CheY-like"/>
    <property type="match status" value="1"/>
</dbReference>
<evidence type="ECO:0000256" key="5">
    <source>
        <dbReference type="ARBA" id="ARBA00022777"/>
    </source>
</evidence>
<evidence type="ECO:0000313" key="12">
    <source>
        <dbReference type="EMBL" id="GLV58245.1"/>
    </source>
</evidence>
<dbReference type="InterPro" id="IPR051315">
    <property type="entry name" value="Bact_Chemotaxis_CheA"/>
</dbReference>
<evidence type="ECO:0000256" key="8">
    <source>
        <dbReference type="SAM" id="Coils"/>
    </source>
</evidence>
<dbReference type="PANTHER" id="PTHR43395">
    <property type="entry name" value="SENSOR HISTIDINE KINASE CHEA"/>
    <property type="match status" value="1"/>
</dbReference>
<organism evidence="12 13">
    <name type="scientific">Dictyobacter halimunensis</name>
    <dbReference type="NCBI Taxonomy" id="3026934"/>
    <lineage>
        <taxon>Bacteria</taxon>
        <taxon>Bacillati</taxon>
        <taxon>Chloroflexota</taxon>
        <taxon>Ktedonobacteria</taxon>
        <taxon>Ktedonobacterales</taxon>
        <taxon>Dictyobacteraceae</taxon>
        <taxon>Dictyobacter</taxon>
    </lineage>
</organism>